<reference evidence="1 2" key="1">
    <citation type="submission" date="2018-06" db="EMBL/GenBank/DDBJ databases">
        <authorList>
            <consortium name="Pathogen Informatics"/>
            <person name="Doyle S."/>
        </authorList>
    </citation>
    <scope>NUCLEOTIDE SEQUENCE [LARGE SCALE GENOMIC DNA]</scope>
    <source>
        <strain evidence="1 2">NCTC11842</strain>
    </source>
</reference>
<proteinExistence type="predicted"/>
<protein>
    <submittedName>
        <fullName evidence="1">Uncharacterized protein</fullName>
    </submittedName>
</protein>
<gene>
    <name evidence="1" type="ORF">NCTC11842_02632</name>
</gene>
<evidence type="ECO:0000313" key="2">
    <source>
        <dbReference type="Proteomes" id="UP000250443"/>
    </source>
</evidence>
<evidence type="ECO:0000313" key="1">
    <source>
        <dbReference type="EMBL" id="SPZ08140.1"/>
    </source>
</evidence>
<sequence length="124" mass="14178">MTNADEDCISYFIVVDGIEEETTSLIREYFPNVRSGVRPDTLIPYRSIPCEINEIENTLAWITKNLTNSHSETCLIISINSLRNWANFYVPHQLIGLVQKYQIDLKISFLSPARKRNSDSPAEA</sequence>
<dbReference type="EMBL" id="UAUF01000012">
    <property type="protein sequence ID" value="SPZ08140.1"/>
    <property type="molecule type" value="Genomic_DNA"/>
</dbReference>
<dbReference type="AlphaFoldDB" id="A0A2X2ENE6"/>
<dbReference type="Proteomes" id="UP000250443">
    <property type="component" value="Unassembled WGS sequence"/>
</dbReference>
<name>A0A2X2ENE6_PSELU</name>
<accession>A0A2X2ENE6</accession>
<organism evidence="1 2">
    <name type="scientific">Pseudomonas luteola</name>
    <dbReference type="NCBI Taxonomy" id="47886"/>
    <lineage>
        <taxon>Bacteria</taxon>
        <taxon>Pseudomonadati</taxon>
        <taxon>Pseudomonadota</taxon>
        <taxon>Gammaproteobacteria</taxon>
        <taxon>Pseudomonadales</taxon>
        <taxon>Pseudomonadaceae</taxon>
        <taxon>Pseudomonas</taxon>
    </lineage>
</organism>